<sequence length="116" mass="12690">MSNSILEEIARLGVRSQCATDKGGAAFARLLQIAETGNTSQARRVAAFVASTFNGRRFPFDPFELRAVDAEISDDMLCCLDALRWAQADLYSLVPDGHSRVRAVIQRWGLASRSAS</sequence>
<reference evidence="2 3" key="1">
    <citation type="submission" date="2024-08" db="EMBL/GenBank/DDBJ databases">
        <authorList>
            <person name="Lu H."/>
        </authorList>
    </citation>
    <scope>NUCLEOTIDE SEQUENCE [LARGE SCALE GENOMIC DNA]</scope>
    <source>
        <strain evidence="2 3">LYH14W</strain>
    </source>
</reference>
<evidence type="ECO:0000259" key="1">
    <source>
        <dbReference type="Pfam" id="PF24720"/>
    </source>
</evidence>
<evidence type="ECO:0000313" key="3">
    <source>
        <dbReference type="Proteomes" id="UP001606210"/>
    </source>
</evidence>
<evidence type="ECO:0000313" key="2">
    <source>
        <dbReference type="EMBL" id="MFG6433051.1"/>
    </source>
</evidence>
<dbReference type="EMBL" id="JBIGHV010000010">
    <property type="protein sequence ID" value="MFG6433051.1"/>
    <property type="molecule type" value="Genomic_DNA"/>
</dbReference>
<protein>
    <recommendedName>
        <fullName evidence="1">DUF7673 domain-containing protein</fullName>
    </recommendedName>
</protein>
<proteinExistence type="predicted"/>
<feature type="domain" description="DUF7673" evidence="1">
    <location>
        <begin position="25"/>
        <end position="109"/>
    </location>
</feature>
<dbReference type="Pfam" id="PF24720">
    <property type="entry name" value="DUF7673"/>
    <property type="match status" value="1"/>
</dbReference>
<accession>A0ABW7FAZ6</accession>
<organism evidence="2 3">
    <name type="scientific">Pelomonas parva</name>
    <dbReference type="NCBI Taxonomy" id="3299032"/>
    <lineage>
        <taxon>Bacteria</taxon>
        <taxon>Pseudomonadati</taxon>
        <taxon>Pseudomonadota</taxon>
        <taxon>Betaproteobacteria</taxon>
        <taxon>Burkholderiales</taxon>
        <taxon>Sphaerotilaceae</taxon>
        <taxon>Roseateles</taxon>
    </lineage>
</organism>
<dbReference type="InterPro" id="IPR056090">
    <property type="entry name" value="DUF7673"/>
</dbReference>
<gene>
    <name evidence="2" type="ORF">ACG00Y_24265</name>
</gene>
<dbReference type="RefSeq" id="WP_394483418.1">
    <property type="nucleotide sequence ID" value="NZ_JBIGHV010000010.1"/>
</dbReference>
<comment type="caution">
    <text evidence="2">The sequence shown here is derived from an EMBL/GenBank/DDBJ whole genome shotgun (WGS) entry which is preliminary data.</text>
</comment>
<dbReference type="Proteomes" id="UP001606210">
    <property type="component" value="Unassembled WGS sequence"/>
</dbReference>
<keyword evidence="3" id="KW-1185">Reference proteome</keyword>
<name>A0ABW7FAZ6_9BURK</name>